<dbReference type="Gene3D" id="3.40.50.300">
    <property type="entry name" value="P-loop containing nucleotide triphosphate hydrolases"/>
    <property type="match status" value="2"/>
</dbReference>
<reference evidence="12 13" key="1">
    <citation type="submission" date="2016-12" db="EMBL/GenBank/DDBJ databases">
        <authorList>
            <person name="Song W.-J."/>
            <person name="Kurnit D.M."/>
        </authorList>
    </citation>
    <scope>NUCLEOTIDE SEQUENCE [LARGE SCALE GENOMIC DNA]</scope>
    <source>
        <strain evidence="12 13">DSM 30827</strain>
    </source>
</reference>
<comment type="similarity">
    <text evidence="2 9">Belongs to the RecN family.</text>
</comment>
<dbReference type="OrthoDB" id="9806954at2"/>
<protein>
    <recommendedName>
        <fullName evidence="3 9">DNA repair protein RecN</fullName>
    </recommendedName>
    <alternativeName>
        <fullName evidence="8 9">Recombination protein N</fullName>
    </alternativeName>
</protein>
<dbReference type="AlphaFoldDB" id="A0A1Q2HWH9"/>
<organism evidence="12 13">
    <name type="scientific">Corynebacterium glaucum</name>
    <dbReference type="NCBI Taxonomy" id="187491"/>
    <lineage>
        <taxon>Bacteria</taxon>
        <taxon>Bacillati</taxon>
        <taxon>Actinomycetota</taxon>
        <taxon>Actinomycetes</taxon>
        <taxon>Mycobacteriales</taxon>
        <taxon>Corynebacteriaceae</taxon>
        <taxon>Corynebacterium</taxon>
    </lineage>
</organism>
<proteinExistence type="inferred from homology"/>
<evidence type="ECO:0000256" key="1">
    <source>
        <dbReference type="ARBA" id="ARBA00003618"/>
    </source>
</evidence>
<dbReference type="GO" id="GO:0009432">
    <property type="term" value="P:SOS response"/>
    <property type="evidence" value="ECO:0007669"/>
    <property type="project" value="TreeGrafter"/>
</dbReference>
<dbReference type="GO" id="GO:0006310">
    <property type="term" value="P:DNA recombination"/>
    <property type="evidence" value="ECO:0007669"/>
    <property type="project" value="InterPro"/>
</dbReference>
<dbReference type="KEGG" id="cgv:CGLAU_06125"/>
<evidence type="ECO:0000256" key="3">
    <source>
        <dbReference type="ARBA" id="ARBA00021315"/>
    </source>
</evidence>
<keyword evidence="13" id="KW-1185">Reference proteome</keyword>
<feature type="domain" description="RecF/RecN/SMC N-terminal" evidence="11">
    <location>
        <begin position="6"/>
        <end position="520"/>
    </location>
</feature>
<dbReference type="FunFam" id="3.40.50.300:FF:000356">
    <property type="entry name" value="DNA repair protein RecN"/>
    <property type="match status" value="1"/>
</dbReference>
<evidence type="ECO:0000256" key="4">
    <source>
        <dbReference type="ARBA" id="ARBA00022741"/>
    </source>
</evidence>
<evidence type="ECO:0000256" key="5">
    <source>
        <dbReference type="ARBA" id="ARBA00022763"/>
    </source>
</evidence>
<dbReference type="SUPFAM" id="SSF52540">
    <property type="entry name" value="P-loop containing nucleoside triphosphate hydrolases"/>
    <property type="match status" value="2"/>
</dbReference>
<sequence>MLAEISIRNLGVIPAASAELSPGLTVLTGETGAGKTMVVTGLRLLTGGRADASRVRTGSEEAVVEGAFALNGLPEGDQTAVEAIANEAGSTADENGEFVVSRSVKASGRSKAHLGGRTVPAATLSEFTSHLLTIHGQNDQLRLMAPEKQLVALDRVDPGIAPLLAAYRETYNAWRAAAKDLKERTEKKLELAQEVDRLRFAIDEIDAIAPQESEDDELVEAINRLQDVDALREAATEALAAIDGPEAAGGYGGGEDAAASTLVGQAASALDGASDTALKELGTRLREVSSVLADVSVELGSYIADLPSDPGELERLLQRQQELKGLTRKYAPDIAGVLAWRAKAAKRLGKIDTSEEAVDKLQKLVTELESELATRAGKLSAAREAAAARLGEQVTAELQGLAMPKARLHVHVERAPYGRDGADSVEFRLAPNAAQDPKPLATSASGGELSRVMLALEVVLAGSSSGATLVFDEVDAGVGGRAAVEIGRRLARLATNNQVIVVTHLPQVAAYADTHLHVSKHVGDEAVTSGVGSLSEDDRVEELARMMAGLDDSDTGRAHAAELLAQAQREVAKLRA</sequence>
<dbReference type="EMBL" id="CP019688">
    <property type="protein sequence ID" value="AQQ15189.1"/>
    <property type="molecule type" value="Genomic_DNA"/>
</dbReference>
<dbReference type="FunFam" id="3.40.50.300:FF:000319">
    <property type="entry name" value="DNA repair protein RecN"/>
    <property type="match status" value="1"/>
</dbReference>
<keyword evidence="10" id="KW-0175">Coiled coil</keyword>
<dbReference type="InterPro" id="IPR004604">
    <property type="entry name" value="DNA_recomb/repair_RecN"/>
</dbReference>
<evidence type="ECO:0000259" key="11">
    <source>
        <dbReference type="Pfam" id="PF02463"/>
    </source>
</evidence>
<evidence type="ECO:0000256" key="6">
    <source>
        <dbReference type="ARBA" id="ARBA00022840"/>
    </source>
</evidence>
<keyword evidence="7 9" id="KW-0234">DNA repair</keyword>
<dbReference type="NCBIfam" id="TIGR00634">
    <property type="entry name" value="recN"/>
    <property type="match status" value="1"/>
</dbReference>
<name>A0A1Q2HWH9_9CORY</name>
<keyword evidence="6" id="KW-0067">ATP-binding</keyword>
<evidence type="ECO:0000256" key="10">
    <source>
        <dbReference type="SAM" id="Coils"/>
    </source>
</evidence>
<feature type="coiled-coil region" evidence="10">
    <location>
        <begin position="164"/>
        <end position="195"/>
    </location>
</feature>
<dbReference type="GO" id="GO:0005524">
    <property type="term" value="F:ATP binding"/>
    <property type="evidence" value="ECO:0007669"/>
    <property type="project" value="UniProtKB-KW"/>
</dbReference>
<dbReference type="RefSeq" id="WP_095659912.1">
    <property type="nucleotide sequence ID" value="NZ_BAAAKB010000002.1"/>
</dbReference>
<evidence type="ECO:0000256" key="7">
    <source>
        <dbReference type="ARBA" id="ARBA00023204"/>
    </source>
</evidence>
<dbReference type="CDD" id="cd03241">
    <property type="entry name" value="ABC_RecN"/>
    <property type="match status" value="1"/>
</dbReference>
<evidence type="ECO:0000313" key="13">
    <source>
        <dbReference type="Proteomes" id="UP000217209"/>
    </source>
</evidence>
<evidence type="ECO:0000256" key="9">
    <source>
        <dbReference type="PIRNR" id="PIRNR003128"/>
    </source>
</evidence>
<evidence type="ECO:0000256" key="2">
    <source>
        <dbReference type="ARBA" id="ARBA00009441"/>
    </source>
</evidence>
<evidence type="ECO:0000313" key="12">
    <source>
        <dbReference type="EMBL" id="AQQ15189.1"/>
    </source>
</evidence>
<keyword evidence="4" id="KW-0547">Nucleotide-binding</keyword>
<dbReference type="Pfam" id="PF02463">
    <property type="entry name" value="SMC_N"/>
    <property type="match status" value="1"/>
</dbReference>
<keyword evidence="5 9" id="KW-0227">DNA damage</keyword>
<gene>
    <name evidence="12" type="primary">recN</name>
    <name evidence="12" type="ORF">CGLAU_06125</name>
</gene>
<dbReference type="GO" id="GO:0043590">
    <property type="term" value="C:bacterial nucleoid"/>
    <property type="evidence" value="ECO:0007669"/>
    <property type="project" value="TreeGrafter"/>
</dbReference>
<dbReference type="PIRSF" id="PIRSF003128">
    <property type="entry name" value="RecN"/>
    <property type="match status" value="1"/>
</dbReference>
<dbReference type="Proteomes" id="UP000217209">
    <property type="component" value="Chromosome"/>
</dbReference>
<dbReference type="PANTHER" id="PTHR11059:SF0">
    <property type="entry name" value="DNA REPAIR PROTEIN RECN"/>
    <property type="match status" value="1"/>
</dbReference>
<comment type="function">
    <text evidence="1 9">May be involved in recombinational repair of damaged DNA.</text>
</comment>
<dbReference type="GO" id="GO:0006281">
    <property type="term" value="P:DNA repair"/>
    <property type="evidence" value="ECO:0007669"/>
    <property type="project" value="UniProtKB-KW"/>
</dbReference>
<dbReference type="InterPro" id="IPR027417">
    <property type="entry name" value="P-loop_NTPase"/>
</dbReference>
<evidence type="ECO:0000256" key="8">
    <source>
        <dbReference type="ARBA" id="ARBA00033408"/>
    </source>
</evidence>
<dbReference type="InterPro" id="IPR003395">
    <property type="entry name" value="RecF/RecN/SMC_N"/>
</dbReference>
<dbReference type="PANTHER" id="PTHR11059">
    <property type="entry name" value="DNA REPAIR PROTEIN RECN"/>
    <property type="match status" value="1"/>
</dbReference>
<accession>A0A1Q2HWH9</accession>